<evidence type="ECO:0000256" key="1">
    <source>
        <dbReference type="ARBA" id="ARBA00022714"/>
    </source>
</evidence>
<dbReference type="RefSeq" id="WP_161817132.1">
    <property type="nucleotide sequence ID" value="NZ_JAACJS010000002.1"/>
</dbReference>
<keyword evidence="1" id="KW-0001">2Fe-2S</keyword>
<dbReference type="PROSITE" id="PS51296">
    <property type="entry name" value="RIESKE"/>
    <property type="match status" value="1"/>
</dbReference>
<keyword evidence="4" id="KW-0411">Iron-sulfur</keyword>
<accession>A0ABW9ZRY7</accession>
<name>A0ABW9ZRY7_9BACT</name>
<evidence type="ECO:0000256" key="2">
    <source>
        <dbReference type="ARBA" id="ARBA00022723"/>
    </source>
</evidence>
<dbReference type="Gene3D" id="2.102.10.10">
    <property type="entry name" value="Rieske [2Fe-2S] iron-sulphur domain"/>
    <property type="match status" value="1"/>
</dbReference>
<protein>
    <submittedName>
        <fullName evidence="6">Rieske (2Fe-2S) protein</fullName>
    </submittedName>
</protein>
<evidence type="ECO:0000259" key="5">
    <source>
        <dbReference type="PROSITE" id="PS51296"/>
    </source>
</evidence>
<dbReference type="SUPFAM" id="SSF50022">
    <property type="entry name" value="ISP domain"/>
    <property type="match status" value="1"/>
</dbReference>
<dbReference type="EMBL" id="JAACJS010000002">
    <property type="protein sequence ID" value="NCI48823.1"/>
    <property type="molecule type" value="Genomic_DNA"/>
</dbReference>
<sequence length="145" mass="15954">MNRRKFISTGCISCLSGGLLLSVLESCGTSKMINASIVDADMIVPLKHFANRKENGYKNYLVVQNEKLQYPICIYRINENTYHALLMKCTHQGAELQVFGDKLQCPAHGSEFNNNGTVAGGPAANPLRSLPVTIQNNELKISLRA</sequence>
<organism evidence="6 7">
    <name type="scientific">Sediminibacterium roseum</name>
    <dbReference type="NCBI Taxonomy" id="1978412"/>
    <lineage>
        <taxon>Bacteria</taxon>
        <taxon>Pseudomonadati</taxon>
        <taxon>Bacteroidota</taxon>
        <taxon>Chitinophagia</taxon>
        <taxon>Chitinophagales</taxon>
        <taxon>Chitinophagaceae</taxon>
        <taxon>Sediminibacterium</taxon>
    </lineage>
</organism>
<dbReference type="Proteomes" id="UP000753802">
    <property type="component" value="Unassembled WGS sequence"/>
</dbReference>
<dbReference type="Pfam" id="PF00355">
    <property type="entry name" value="Rieske"/>
    <property type="match status" value="1"/>
</dbReference>
<evidence type="ECO:0000313" key="7">
    <source>
        <dbReference type="Proteomes" id="UP000753802"/>
    </source>
</evidence>
<dbReference type="CDD" id="cd03467">
    <property type="entry name" value="Rieske"/>
    <property type="match status" value="1"/>
</dbReference>
<evidence type="ECO:0000256" key="4">
    <source>
        <dbReference type="ARBA" id="ARBA00023014"/>
    </source>
</evidence>
<dbReference type="InterPro" id="IPR036922">
    <property type="entry name" value="Rieske_2Fe-2S_sf"/>
</dbReference>
<evidence type="ECO:0000256" key="3">
    <source>
        <dbReference type="ARBA" id="ARBA00023004"/>
    </source>
</evidence>
<dbReference type="InterPro" id="IPR017941">
    <property type="entry name" value="Rieske_2Fe-2S"/>
</dbReference>
<gene>
    <name evidence="6" type="ORF">GWC95_02745</name>
</gene>
<keyword evidence="7" id="KW-1185">Reference proteome</keyword>
<evidence type="ECO:0000313" key="6">
    <source>
        <dbReference type="EMBL" id="NCI48823.1"/>
    </source>
</evidence>
<keyword evidence="3" id="KW-0408">Iron</keyword>
<keyword evidence="2" id="KW-0479">Metal-binding</keyword>
<feature type="domain" description="Rieske" evidence="5">
    <location>
        <begin position="59"/>
        <end position="141"/>
    </location>
</feature>
<proteinExistence type="predicted"/>
<reference evidence="6 7" key="1">
    <citation type="submission" date="2020-01" db="EMBL/GenBank/DDBJ databases">
        <title>Genome analysis.</title>
        <authorList>
            <person name="Wu S."/>
            <person name="Wang G."/>
        </authorList>
    </citation>
    <scope>NUCLEOTIDE SEQUENCE [LARGE SCALE GENOMIC DNA]</scope>
    <source>
        <strain evidence="6 7">SYL130</strain>
    </source>
</reference>
<comment type="caution">
    <text evidence="6">The sequence shown here is derived from an EMBL/GenBank/DDBJ whole genome shotgun (WGS) entry which is preliminary data.</text>
</comment>